<dbReference type="SUPFAM" id="SSF51556">
    <property type="entry name" value="Metallo-dependent hydrolases"/>
    <property type="match status" value="1"/>
</dbReference>
<dbReference type="Pfam" id="PF07969">
    <property type="entry name" value="Amidohydro_3"/>
    <property type="match status" value="1"/>
</dbReference>
<dbReference type="InterPro" id="IPR013108">
    <property type="entry name" value="Amidohydro_3"/>
</dbReference>
<dbReference type="InterPro" id="IPR032466">
    <property type="entry name" value="Metal_Hydrolase"/>
</dbReference>
<dbReference type="PANTHER" id="PTHR22642:SF2">
    <property type="entry name" value="PROTEIN LONG AFTER FAR-RED 3"/>
    <property type="match status" value="1"/>
</dbReference>
<sequence length="218" mass="24585">MNLEKKLKIRVYSANPLKYWESVSTIDKNSKWLKRGLMKGFVDGSLGSHTAAFKEPYSDKPNDKGLFIVNEDSLYSWVSSADNKDLQVTVHAIGDKANFTLLNIFDSVIKKNGKKDRRFRLEHAQHLASEDIKRFSELSIIASMQPYHAIDDGRWAEELIGPERIKTTYAFKSLLNANTTLVFGSDWPVAPASPIYGIYAAVTRRTIDGNNSNGWVPD</sequence>
<accession>A0A0F9Y3F5</accession>
<dbReference type="AlphaFoldDB" id="A0A0F9Y3F5"/>
<dbReference type="PANTHER" id="PTHR22642">
    <property type="entry name" value="IMIDAZOLONEPROPIONASE"/>
    <property type="match status" value="1"/>
</dbReference>
<comment type="caution">
    <text evidence="2">The sequence shown here is derived from an EMBL/GenBank/DDBJ whole genome shotgun (WGS) entry which is preliminary data.</text>
</comment>
<name>A0A0F9Y3F5_9ZZZZ</name>
<evidence type="ECO:0000259" key="1">
    <source>
        <dbReference type="Pfam" id="PF07969"/>
    </source>
</evidence>
<proteinExistence type="predicted"/>
<organism evidence="2">
    <name type="scientific">marine sediment metagenome</name>
    <dbReference type="NCBI Taxonomy" id="412755"/>
    <lineage>
        <taxon>unclassified sequences</taxon>
        <taxon>metagenomes</taxon>
        <taxon>ecological metagenomes</taxon>
    </lineage>
</organism>
<feature type="domain" description="Amidohydrolase 3" evidence="1">
    <location>
        <begin position="4"/>
        <end position="209"/>
    </location>
</feature>
<protein>
    <recommendedName>
        <fullName evidence="1">Amidohydrolase 3 domain-containing protein</fullName>
    </recommendedName>
</protein>
<dbReference type="EMBL" id="LAZR01000016">
    <property type="protein sequence ID" value="KKO06342.1"/>
    <property type="molecule type" value="Genomic_DNA"/>
</dbReference>
<reference evidence="2" key="1">
    <citation type="journal article" date="2015" name="Nature">
        <title>Complex archaea that bridge the gap between prokaryotes and eukaryotes.</title>
        <authorList>
            <person name="Spang A."/>
            <person name="Saw J.H."/>
            <person name="Jorgensen S.L."/>
            <person name="Zaremba-Niedzwiedzka K."/>
            <person name="Martijn J."/>
            <person name="Lind A.E."/>
            <person name="van Eijk R."/>
            <person name="Schleper C."/>
            <person name="Guy L."/>
            <person name="Ettema T.J."/>
        </authorList>
    </citation>
    <scope>NUCLEOTIDE SEQUENCE</scope>
</reference>
<dbReference type="Gene3D" id="3.20.20.140">
    <property type="entry name" value="Metal-dependent hydrolases"/>
    <property type="match status" value="1"/>
</dbReference>
<evidence type="ECO:0000313" key="2">
    <source>
        <dbReference type="EMBL" id="KKO06342.1"/>
    </source>
</evidence>
<gene>
    <name evidence="2" type="ORF">LCGC14_0067610</name>
</gene>